<dbReference type="GO" id="GO:0140664">
    <property type="term" value="F:ATP-dependent DNA damage sensor activity"/>
    <property type="evidence" value="ECO:0007669"/>
    <property type="project" value="InterPro"/>
</dbReference>
<reference evidence="8" key="1">
    <citation type="submission" date="2012-07" db="EMBL/GenBank/DDBJ databases">
        <title>Genome of the Chinese tree shrew, a rising model animal genetically related to primates.</title>
        <authorList>
            <person name="Zhang G."/>
            <person name="Fan Y."/>
            <person name="Yao Y."/>
            <person name="Huang Z."/>
        </authorList>
    </citation>
    <scope>NUCLEOTIDE SEQUENCE [LARGE SCALE GENOMIC DNA]</scope>
</reference>
<comment type="similarity">
    <text evidence="1">Belongs to the DNA mismatch repair MutS family.</text>
</comment>
<dbReference type="Pfam" id="PF00488">
    <property type="entry name" value="MutS_V"/>
    <property type="match status" value="1"/>
</dbReference>
<dbReference type="STRING" id="246437.L9L3T8"/>
<evidence type="ECO:0000313" key="7">
    <source>
        <dbReference type="EMBL" id="ELW68037.1"/>
    </source>
</evidence>
<keyword evidence="3" id="KW-0067">ATP-binding</keyword>
<reference evidence="8" key="2">
    <citation type="journal article" date="2013" name="Nat. Commun.">
        <title>Genome of the Chinese tree shrew.</title>
        <authorList>
            <person name="Fan Y."/>
            <person name="Huang Z.Y."/>
            <person name="Cao C.C."/>
            <person name="Chen C.S."/>
            <person name="Chen Y.X."/>
            <person name="Fan D.D."/>
            <person name="He J."/>
            <person name="Hou H.L."/>
            <person name="Hu L."/>
            <person name="Hu X.T."/>
            <person name="Jiang X.T."/>
            <person name="Lai R."/>
            <person name="Lang Y.S."/>
            <person name="Liang B."/>
            <person name="Liao S.G."/>
            <person name="Mu D."/>
            <person name="Ma Y.Y."/>
            <person name="Niu Y.Y."/>
            <person name="Sun X.Q."/>
            <person name="Xia J.Q."/>
            <person name="Xiao J."/>
            <person name="Xiong Z.Q."/>
            <person name="Xu L."/>
            <person name="Yang L."/>
            <person name="Zhang Y."/>
            <person name="Zhao W."/>
            <person name="Zhao X.D."/>
            <person name="Zheng Y.T."/>
            <person name="Zhou J.M."/>
            <person name="Zhu Y.B."/>
            <person name="Zhang G.J."/>
            <person name="Wang J."/>
            <person name="Yao Y.G."/>
        </authorList>
    </citation>
    <scope>NUCLEOTIDE SEQUENCE [LARGE SCALE GENOMIC DNA]</scope>
</reference>
<dbReference type="Pfam" id="PF05192">
    <property type="entry name" value="MutS_III"/>
    <property type="match status" value="1"/>
</dbReference>
<dbReference type="InterPro" id="IPR000432">
    <property type="entry name" value="DNA_mismatch_repair_MutS_C"/>
</dbReference>
<gene>
    <name evidence="7" type="ORF">TREES_T100005250</name>
</gene>
<dbReference type="SUPFAM" id="SSF48334">
    <property type="entry name" value="DNA repair protein MutS, domain III"/>
    <property type="match status" value="1"/>
</dbReference>
<sequence length="338" mass="38309">MASIDLKSPQIILSQFADNTTYAKTVNFTTIQRKYFNETKGLEYIEQLCIAEFSTVLMEVQSKYYCLAAVAALLKYVEFIQNSVYAPKSLKVCFQGSEQTAMIDSSSAQNLELLINNQDCRNNHTLFGVLNYTKTPGGSRRLRSNILEPLIDVETINMRLDCVQELLQDEELFFGLQSVRPEFTDTLAVKQGWHPILEKISLEKPVANNTYITEGSNFLIITGPNMSGKSTYLKQIALSQIMAQIGLKAAEVSSLPPSIVLDAKEITSQITREILQTQRSTPEMERQRAVYHLATRLIQTARNSQLDPDSLRTYLSNLKKRYEEDLPRAEEVPEKTEE</sequence>
<evidence type="ECO:0000313" key="8">
    <source>
        <dbReference type="Proteomes" id="UP000011518"/>
    </source>
</evidence>
<evidence type="ECO:0000256" key="3">
    <source>
        <dbReference type="ARBA" id="ARBA00022840"/>
    </source>
</evidence>
<evidence type="ECO:0000256" key="5">
    <source>
        <dbReference type="ARBA" id="ARBA00023254"/>
    </source>
</evidence>
<dbReference type="Gene3D" id="6.10.140.80">
    <property type="match status" value="1"/>
</dbReference>
<dbReference type="eggNOG" id="KOG0220">
    <property type="taxonomic scope" value="Eukaryota"/>
</dbReference>
<organism evidence="7 8">
    <name type="scientific">Tupaia chinensis</name>
    <name type="common">Chinese tree shrew</name>
    <name type="synonym">Tupaia belangeri chinensis</name>
    <dbReference type="NCBI Taxonomy" id="246437"/>
    <lineage>
        <taxon>Eukaryota</taxon>
        <taxon>Metazoa</taxon>
        <taxon>Chordata</taxon>
        <taxon>Craniata</taxon>
        <taxon>Vertebrata</taxon>
        <taxon>Euteleostomi</taxon>
        <taxon>Mammalia</taxon>
        <taxon>Eutheria</taxon>
        <taxon>Euarchontoglires</taxon>
        <taxon>Scandentia</taxon>
        <taxon>Tupaiidae</taxon>
        <taxon>Tupaia</taxon>
    </lineage>
</organism>
<dbReference type="Gene3D" id="3.40.50.300">
    <property type="entry name" value="P-loop containing nucleotide triphosphate hydrolases"/>
    <property type="match status" value="1"/>
</dbReference>
<accession>L9L3T8</accession>
<evidence type="ECO:0000256" key="1">
    <source>
        <dbReference type="ARBA" id="ARBA00006271"/>
    </source>
</evidence>
<keyword evidence="5" id="KW-0469">Meiosis</keyword>
<dbReference type="SUPFAM" id="SSF52540">
    <property type="entry name" value="P-loop containing nucleoside triphosphate hydrolases"/>
    <property type="match status" value="1"/>
</dbReference>
<evidence type="ECO:0000256" key="2">
    <source>
        <dbReference type="ARBA" id="ARBA00022741"/>
    </source>
</evidence>
<dbReference type="Proteomes" id="UP000011518">
    <property type="component" value="Unassembled WGS sequence"/>
</dbReference>
<dbReference type="AlphaFoldDB" id="L9L3T8"/>
<dbReference type="GO" id="GO:0007131">
    <property type="term" value="P:reciprocal meiotic recombination"/>
    <property type="evidence" value="ECO:0007669"/>
    <property type="project" value="TreeGrafter"/>
</dbReference>
<dbReference type="GO" id="GO:0005524">
    <property type="term" value="F:ATP binding"/>
    <property type="evidence" value="ECO:0007669"/>
    <property type="project" value="UniProtKB-KW"/>
</dbReference>
<dbReference type="InterPro" id="IPR036187">
    <property type="entry name" value="DNA_mismatch_repair_MutS_sf"/>
</dbReference>
<protein>
    <submittedName>
        <fullName evidence="7">MutS protein like protein 4</fullName>
    </submittedName>
</protein>
<keyword evidence="8" id="KW-1185">Reference proteome</keyword>
<dbReference type="PANTHER" id="PTHR11361">
    <property type="entry name" value="DNA MISMATCH REPAIR PROTEIN MUTS FAMILY MEMBER"/>
    <property type="match status" value="1"/>
</dbReference>
<dbReference type="EMBL" id="KB320585">
    <property type="protein sequence ID" value="ELW68037.1"/>
    <property type="molecule type" value="Genomic_DNA"/>
</dbReference>
<keyword evidence="4" id="KW-0238">DNA-binding</keyword>
<proteinExistence type="inferred from homology"/>
<dbReference type="InterPro" id="IPR007696">
    <property type="entry name" value="DNA_mismatch_repair_MutS_core"/>
</dbReference>
<evidence type="ECO:0000256" key="4">
    <source>
        <dbReference type="ARBA" id="ARBA00023125"/>
    </source>
</evidence>
<dbReference type="InterPro" id="IPR045076">
    <property type="entry name" value="MutS"/>
</dbReference>
<dbReference type="InParanoid" id="L9L3T8"/>
<dbReference type="GO" id="GO:0005634">
    <property type="term" value="C:nucleus"/>
    <property type="evidence" value="ECO:0007669"/>
    <property type="project" value="TreeGrafter"/>
</dbReference>
<feature type="domain" description="DNA mismatch repair proteins mutS family" evidence="6">
    <location>
        <begin position="216"/>
        <end position="319"/>
    </location>
</feature>
<dbReference type="FunCoup" id="L9L3T8">
    <property type="interactions" value="609"/>
</dbReference>
<dbReference type="SMART" id="SM00534">
    <property type="entry name" value="MUTSac"/>
    <property type="match status" value="1"/>
</dbReference>
<dbReference type="GO" id="GO:0006298">
    <property type="term" value="P:mismatch repair"/>
    <property type="evidence" value="ECO:0007669"/>
    <property type="project" value="InterPro"/>
</dbReference>
<name>L9L3T8_TUPCH</name>
<evidence type="ECO:0000259" key="6">
    <source>
        <dbReference type="SMART" id="SM00534"/>
    </source>
</evidence>
<dbReference type="InterPro" id="IPR027417">
    <property type="entry name" value="P-loop_NTPase"/>
</dbReference>
<keyword evidence="2" id="KW-0547">Nucleotide-binding</keyword>
<dbReference type="GO" id="GO:0030983">
    <property type="term" value="F:mismatched DNA binding"/>
    <property type="evidence" value="ECO:0007669"/>
    <property type="project" value="InterPro"/>
</dbReference>
<dbReference type="PANTHER" id="PTHR11361:SF21">
    <property type="entry name" value="MUTS PROTEIN HOMOLOG 4"/>
    <property type="match status" value="1"/>
</dbReference>